<keyword evidence="9" id="KW-0472">Membrane</keyword>
<dbReference type="Pfam" id="PF07730">
    <property type="entry name" value="HisKA_3"/>
    <property type="match status" value="1"/>
</dbReference>
<evidence type="ECO:0000313" key="11">
    <source>
        <dbReference type="EMBL" id="MDQ7905869.1"/>
    </source>
</evidence>
<evidence type="ECO:0000256" key="2">
    <source>
        <dbReference type="ARBA" id="ARBA00012438"/>
    </source>
</evidence>
<feature type="transmembrane region" description="Helical" evidence="9">
    <location>
        <begin position="129"/>
        <end position="150"/>
    </location>
</feature>
<keyword evidence="6 11" id="KW-0418">Kinase</keyword>
<reference evidence="11 12" key="1">
    <citation type="submission" date="2023-08" db="EMBL/GenBank/DDBJ databases">
        <title>Phytohabitans sansha sp. nov., isolated from marine sediment.</title>
        <authorList>
            <person name="Zhao Y."/>
            <person name="Yi K."/>
        </authorList>
    </citation>
    <scope>NUCLEOTIDE SEQUENCE [LARGE SCALE GENOMIC DNA]</scope>
    <source>
        <strain evidence="11 12">ZYX-F-186</strain>
    </source>
</reference>
<dbReference type="Gene3D" id="3.30.450.40">
    <property type="match status" value="1"/>
</dbReference>
<dbReference type="InterPro" id="IPR029016">
    <property type="entry name" value="GAF-like_dom_sf"/>
</dbReference>
<feature type="transmembrane region" description="Helical" evidence="9">
    <location>
        <begin position="39"/>
        <end position="60"/>
    </location>
</feature>
<evidence type="ECO:0000256" key="9">
    <source>
        <dbReference type="SAM" id="Phobius"/>
    </source>
</evidence>
<dbReference type="EC" id="2.7.13.3" evidence="2"/>
<keyword evidence="12" id="KW-1185">Reference proteome</keyword>
<dbReference type="EMBL" id="JAVHUY010000012">
    <property type="protein sequence ID" value="MDQ7905869.1"/>
    <property type="molecule type" value="Genomic_DNA"/>
</dbReference>
<comment type="caution">
    <text evidence="11">The sequence shown here is derived from an EMBL/GenBank/DDBJ whole genome shotgun (WGS) entry which is preliminary data.</text>
</comment>
<evidence type="ECO:0000256" key="6">
    <source>
        <dbReference type="ARBA" id="ARBA00022777"/>
    </source>
</evidence>
<dbReference type="Gene3D" id="3.30.565.10">
    <property type="entry name" value="Histidine kinase-like ATPase, C-terminal domain"/>
    <property type="match status" value="1"/>
</dbReference>
<keyword evidence="7" id="KW-0067">ATP-binding</keyword>
<dbReference type="SMART" id="SM00387">
    <property type="entry name" value="HATPase_c"/>
    <property type="match status" value="1"/>
</dbReference>
<accession>A0ABU0ZFN5</accession>
<dbReference type="InterPro" id="IPR036890">
    <property type="entry name" value="HATPase_C_sf"/>
</dbReference>
<dbReference type="SUPFAM" id="SSF55874">
    <property type="entry name" value="ATPase domain of HSP90 chaperone/DNA topoisomerase II/histidine kinase"/>
    <property type="match status" value="1"/>
</dbReference>
<feature type="transmembrane region" description="Helical" evidence="9">
    <location>
        <begin position="98"/>
        <end position="117"/>
    </location>
</feature>
<keyword evidence="9" id="KW-0812">Transmembrane</keyword>
<dbReference type="PROSITE" id="PS50109">
    <property type="entry name" value="HIS_KIN"/>
    <property type="match status" value="1"/>
</dbReference>
<dbReference type="SUPFAM" id="SSF55781">
    <property type="entry name" value="GAF domain-like"/>
    <property type="match status" value="1"/>
</dbReference>
<dbReference type="InterPro" id="IPR011712">
    <property type="entry name" value="Sig_transdc_His_kin_sub3_dim/P"/>
</dbReference>
<dbReference type="PANTHER" id="PTHR24421">
    <property type="entry name" value="NITRATE/NITRITE SENSOR PROTEIN NARX-RELATED"/>
    <property type="match status" value="1"/>
</dbReference>
<proteinExistence type="predicted"/>
<name>A0ABU0ZFN5_9ACTN</name>
<feature type="domain" description="Histidine kinase" evidence="10">
    <location>
        <begin position="465"/>
        <end position="653"/>
    </location>
</feature>
<dbReference type="Gene3D" id="1.20.5.1930">
    <property type="match status" value="1"/>
</dbReference>
<keyword evidence="8" id="KW-0902">Two-component regulatory system</keyword>
<dbReference type="InterPro" id="IPR005467">
    <property type="entry name" value="His_kinase_dom"/>
</dbReference>
<dbReference type="GO" id="GO:0016301">
    <property type="term" value="F:kinase activity"/>
    <property type="evidence" value="ECO:0007669"/>
    <property type="project" value="UniProtKB-KW"/>
</dbReference>
<keyword evidence="4" id="KW-0808">Transferase</keyword>
<dbReference type="InterPro" id="IPR050482">
    <property type="entry name" value="Sensor_HK_TwoCompSys"/>
</dbReference>
<dbReference type="RefSeq" id="WP_308713140.1">
    <property type="nucleotide sequence ID" value="NZ_JAVHUY010000012.1"/>
</dbReference>
<keyword evidence="5" id="KW-0547">Nucleotide-binding</keyword>
<dbReference type="InterPro" id="IPR003594">
    <property type="entry name" value="HATPase_dom"/>
</dbReference>
<feature type="transmembrane region" description="Helical" evidence="9">
    <location>
        <begin position="263"/>
        <end position="284"/>
    </location>
</feature>
<evidence type="ECO:0000313" key="12">
    <source>
        <dbReference type="Proteomes" id="UP001230908"/>
    </source>
</evidence>
<keyword evidence="9" id="KW-1133">Transmembrane helix</keyword>
<feature type="transmembrane region" description="Helical" evidence="9">
    <location>
        <begin position="230"/>
        <end position="251"/>
    </location>
</feature>
<gene>
    <name evidence="11" type="ORF">RB614_15230</name>
</gene>
<protein>
    <recommendedName>
        <fullName evidence="2">histidine kinase</fullName>
        <ecNumber evidence="2">2.7.13.3</ecNumber>
    </recommendedName>
</protein>
<evidence type="ECO:0000256" key="5">
    <source>
        <dbReference type="ARBA" id="ARBA00022741"/>
    </source>
</evidence>
<dbReference type="PANTHER" id="PTHR24421:SF10">
    <property type="entry name" value="NITRATE_NITRITE SENSOR PROTEIN NARQ"/>
    <property type="match status" value="1"/>
</dbReference>
<evidence type="ECO:0000256" key="7">
    <source>
        <dbReference type="ARBA" id="ARBA00022840"/>
    </source>
</evidence>
<dbReference type="Proteomes" id="UP001230908">
    <property type="component" value="Unassembled WGS sequence"/>
</dbReference>
<organism evidence="11 12">
    <name type="scientific">Phytohabitans maris</name>
    <dbReference type="NCBI Taxonomy" id="3071409"/>
    <lineage>
        <taxon>Bacteria</taxon>
        <taxon>Bacillati</taxon>
        <taxon>Actinomycetota</taxon>
        <taxon>Actinomycetes</taxon>
        <taxon>Micromonosporales</taxon>
        <taxon>Micromonosporaceae</taxon>
    </lineage>
</organism>
<feature type="transmembrane region" description="Helical" evidence="9">
    <location>
        <begin position="207"/>
        <end position="224"/>
    </location>
</feature>
<keyword evidence="3" id="KW-0597">Phosphoprotein</keyword>
<evidence type="ECO:0000256" key="8">
    <source>
        <dbReference type="ARBA" id="ARBA00023012"/>
    </source>
</evidence>
<evidence type="ECO:0000256" key="3">
    <source>
        <dbReference type="ARBA" id="ARBA00022553"/>
    </source>
</evidence>
<dbReference type="CDD" id="cd16917">
    <property type="entry name" value="HATPase_UhpB-NarQ-NarX-like"/>
    <property type="match status" value="1"/>
</dbReference>
<evidence type="ECO:0000256" key="4">
    <source>
        <dbReference type="ARBA" id="ARBA00022679"/>
    </source>
</evidence>
<sequence>MGGIPGVIRTPRRRAAAAAAGVAVVLLVLIGQLLDERAISPRVLVLTAGLAVFAPLGALVIAGAPGNPVGRLMCAAGATACASVLAASWAGWLPFAWFAQWSGWPPLGLVVLALLYFPDGRLPSPRWRIAAAWIAAATVVAAAALAVAAFDHPRDLVTTVDTPLTGRAQVLDRVAKIAIVAVGAGLVAVVVSLVLRWRRAAGETRQQLACLLPAAVLFPVALMLEGFGLTGAWALAAAVVPLAMTVAVLRFRLYDLDRVINRSVVWLLMTLLLIGGFVAIVAILRDLVMHGDTSNASLVATGMIAVAFEPVRRRVQRLVDRLLYGERDDPYKVIVDLADLHGQTADPDAMLPLLTSAIAGSLRVPYVAVRVATPDGPRLVAEHGRTGTRLEEFDMVARGETLGQLLVATRGVGDRFSRRERRLLADVAQYVAVATEATRLIRDLQESRERLITAREEERKRLRRDLHDGVGPALTGIGMQVRAARKAAGEPERVRRILEEMTADLQVCRSEVRQLLDHLHRPPELDRGLEAALRAQCQRFHSPSLSVDLHVAAHLDGLPAAIEVAAYRIVSEALTNVARHSRAESCRITVDADRALSIDVVDDGIGIVSGGNGHIGVGLESMRERAAELGGECVVTAGDPRGTAVRVQLPIPLARHVRKVGDSHL</sequence>
<feature type="transmembrane region" description="Helical" evidence="9">
    <location>
        <begin position="15"/>
        <end position="33"/>
    </location>
</feature>
<evidence type="ECO:0000259" key="10">
    <source>
        <dbReference type="PROSITE" id="PS50109"/>
    </source>
</evidence>
<comment type="catalytic activity">
    <reaction evidence="1">
        <text>ATP + protein L-histidine = ADP + protein N-phospho-L-histidine.</text>
        <dbReference type="EC" id="2.7.13.3"/>
    </reaction>
</comment>
<dbReference type="Pfam" id="PF02518">
    <property type="entry name" value="HATPase_c"/>
    <property type="match status" value="1"/>
</dbReference>
<feature type="transmembrane region" description="Helical" evidence="9">
    <location>
        <begin position="174"/>
        <end position="195"/>
    </location>
</feature>
<evidence type="ECO:0000256" key="1">
    <source>
        <dbReference type="ARBA" id="ARBA00000085"/>
    </source>
</evidence>